<sequence length="148" mass="16692">MDEGTEVDLFAFKLTELQSRIASIDPSQRLSNIAKKNRLLNYFDSCCDGRYSGSVTVLKLDKSLTFSDAVNSLRSTQENSKRHFLPIEPVVALTNGPNLKLRTTVCAHCHRKGHTREFCFIWLDTPDGTKWAAKNPAKAYESAKRRAN</sequence>
<organism evidence="1 2">
    <name type="scientific">Blumeria graminis f. sp. tritici</name>
    <dbReference type="NCBI Taxonomy" id="62690"/>
    <lineage>
        <taxon>Eukaryota</taxon>
        <taxon>Fungi</taxon>
        <taxon>Dikarya</taxon>
        <taxon>Ascomycota</taxon>
        <taxon>Pezizomycotina</taxon>
        <taxon>Leotiomycetes</taxon>
        <taxon>Erysiphales</taxon>
        <taxon>Erysiphaceae</taxon>
        <taxon>Blumeria</taxon>
    </lineage>
</organism>
<keyword evidence="2" id="KW-1185">Reference proteome</keyword>
<evidence type="ECO:0000313" key="2">
    <source>
        <dbReference type="Proteomes" id="UP000324639"/>
    </source>
</evidence>
<reference evidence="1 2" key="1">
    <citation type="submission" date="2018-08" db="EMBL/GenBank/DDBJ databases">
        <authorList>
            <person name="Muller C M."/>
        </authorList>
    </citation>
    <scope>NUCLEOTIDE SEQUENCE [LARGE SCALE GENOMIC DNA]</scope>
</reference>
<dbReference type="AlphaFoldDB" id="A0A9X9MM68"/>
<protein>
    <submittedName>
        <fullName evidence="1">Bgt-20801</fullName>
    </submittedName>
</protein>
<accession>A0A9X9MM68</accession>
<gene>
    <name evidence="1" type="ORF">BGT96224V316_LOCUS6945</name>
</gene>
<name>A0A9X9MM68_BLUGR</name>
<proteinExistence type="predicted"/>
<dbReference type="Proteomes" id="UP000324639">
    <property type="component" value="Chromosome Bgt_-09"/>
</dbReference>
<dbReference type="EMBL" id="LR026992">
    <property type="protein sequence ID" value="VDB93191.1"/>
    <property type="molecule type" value="Genomic_DNA"/>
</dbReference>
<evidence type="ECO:0000313" key="1">
    <source>
        <dbReference type="EMBL" id="VDB93191.1"/>
    </source>
</evidence>